<evidence type="ECO:0000313" key="2">
    <source>
        <dbReference type="EMBL" id="SFP09316.1"/>
    </source>
</evidence>
<dbReference type="Pfam" id="PF06114">
    <property type="entry name" value="Peptidase_M78"/>
    <property type="match status" value="1"/>
</dbReference>
<name>A0A1I5MK71_9BACI</name>
<proteinExistence type="predicted"/>
<reference evidence="3" key="1">
    <citation type="submission" date="2016-10" db="EMBL/GenBank/DDBJ databases">
        <authorList>
            <person name="Varghese N."/>
            <person name="Submissions S."/>
        </authorList>
    </citation>
    <scope>NUCLEOTIDE SEQUENCE [LARGE SCALE GENOMIC DNA]</scope>
    <source>
        <strain evidence="3">S7</strain>
    </source>
</reference>
<sequence length="202" mass="24014">MHTHREDFVIDLYEGLNIEAPDQINEENIAQKLDIKLTFWRHPSKHDMLLGSPEIYICTRVPKEYQRLHFFHELGHILRHVDVNRFVDPASMFSNWIESDARLFEYYASLPYHMLKHYNLSDSTVIDTVVEDFVIPRTYVNKRIAHVMQQLKQEELKQAYEGSVPTKSKSYNPDEWSNETQRIMNQLRKQTGQEVVNYVGLF</sequence>
<dbReference type="EMBL" id="FOXD01000002">
    <property type="protein sequence ID" value="SFP09316.1"/>
    <property type="molecule type" value="Genomic_DNA"/>
</dbReference>
<feature type="domain" description="IrrE N-terminal-like" evidence="1">
    <location>
        <begin position="26"/>
        <end position="143"/>
    </location>
</feature>
<accession>A0A1I5MK71</accession>
<evidence type="ECO:0000259" key="1">
    <source>
        <dbReference type="Pfam" id="PF06114"/>
    </source>
</evidence>
<dbReference type="AlphaFoldDB" id="A0A1I5MK71"/>
<protein>
    <recommendedName>
        <fullName evidence="1">IrrE N-terminal-like domain-containing protein</fullName>
    </recommendedName>
</protein>
<organism evidence="2 3">
    <name type="scientific">Salibacterium halotolerans</name>
    <dbReference type="NCBI Taxonomy" id="1884432"/>
    <lineage>
        <taxon>Bacteria</taxon>
        <taxon>Bacillati</taxon>
        <taxon>Bacillota</taxon>
        <taxon>Bacilli</taxon>
        <taxon>Bacillales</taxon>
        <taxon>Bacillaceae</taxon>
    </lineage>
</organism>
<dbReference type="OrthoDB" id="2417909at2"/>
<dbReference type="STRING" id="1884432.SAMN05518683_102247"/>
<dbReference type="Proteomes" id="UP000198892">
    <property type="component" value="Unassembled WGS sequence"/>
</dbReference>
<keyword evidence="3" id="KW-1185">Reference proteome</keyword>
<gene>
    <name evidence="2" type="ORF">SAMN05518683_102247</name>
</gene>
<evidence type="ECO:0000313" key="3">
    <source>
        <dbReference type="Proteomes" id="UP000198892"/>
    </source>
</evidence>
<dbReference type="InterPro" id="IPR010359">
    <property type="entry name" value="IrrE_HExxH"/>
</dbReference>
<dbReference type="RefSeq" id="WP_139217049.1">
    <property type="nucleotide sequence ID" value="NZ_FOXD01000002.1"/>
</dbReference>